<comment type="caution">
    <text evidence="1">The sequence shown here is derived from an EMBL/GenBank/DDBJ whole genome shotgun (WGS) entry which is preliminary data.</text>
</comment>
<evidence type="ECO:0000313" key="1">
    <source>
        <dbReference type="EMBL" id="GIY70322.1"/>
    </source>
</evidence>
<protein>
    <submittedName>
        <fullName evidence="1">Uncharacterized protein</fullName>
    </submittedName>
</protein>
<dbReference type="AlphaFoldDB" id="A0AAV4VJ39"/>
<name>A0AAV4VJ39_9ARAC</name>
<sequence length="91" mass="10699">MDIYPFKEEDPKKEMPKKLLRMEGLFFCSRSSCSHALGQISEGHKREQNTTSRKVMDDIYLRQRIVIVFIAWIVKYGTLSLPSFNRIPFSI</sequence>
<evidence type="ECO:0000313" key="2">
    <source>
        <dbReference type="Proteomes" id="UP001054837"/>
    </source>
</evidence>
<keyword evidence="2" id="KW-1185">Reference proteome</keyword>
<reference evidence="1 2" key="1">
    <citation type="submission" date="2021-06" db="EMBL/GenBank/DDBJ databases">
        <title>Caerostris darwini draft genome.</title>
        <authorList>
            <person name="Kono N."/>
            <person name="Arakawa K."/>
        </authorList>
    </citation>
    <scope>NUCLEOTIDE SEQUENCE [LARGE SCALE GENOMIC DNA]</scope>
</reference>
<accession>A0AAV4VJ39</accession>
<dbReference type="EMBL" id="BPLQ01013147">
    <property type="protein sequence ID" value="GIY70322.1"/>
    <property type="molecule type" value="Genomic_DNA"/>
</dbReference>
<dbReference type="Proteomes" id="UP001054837">
    <property type="component" value="Unassembled WGS sequence"/>
</dbReference>
<gene>
    <name evidence="1" type="ORF">CDAR_425381</name>
</gene>
<organism evidence="1 2">
    <name type="scientific">Caerostris darwini</name>
    <dbReference type="NCBI Taxonomy" id="1538125"/>
    <lineage>
        <taxon>Eukaryota</taxon>
        <taxon>Metazoa</taxon>
        <taxon>Ecdysozoa</taxon>
        <taxon>Arthropoda</taxon>
        <taxon>Chelicerata</taxon>
        <taxon>Arachnida</taxon>
        <taxon>Araneae</taxon>
        <taxon>Araneomorphae</taxon>
        <taxon>Entelegynae</taxon>
        <taxon>Araneoidea</taxon>
        <taxon>Araneidae</taxon>
        <taxon>Caerostris</taxon>
    </lineage>
</organism>
<proteinExistence type="predicted"/>